<dbReference type="EMBL" id="QTTY01000061">
    <property type="protein sequence ID" value="REF14570.1"/>
    <property type="molecule type" value="Genomic_DNA"/>
</dbReference>
<dbReference type="SUPFAM" id="SSF53187">
    <property type="entry name" value="Zn-dependent exopeptidases"/>
    <property type="match status" value="1"/>
</dbReference>
<dbReference type="GO" id="GO:0016787">
    <property type="term" value="F:hydrolase activity"/>
    <property type="evidence" value="ECO:0007669"/>
    <property type="project" value="InterPro"/>
</dbReference>
<dbReference type="InterPro" id="IPR002933">
    <property type="entry name" value="Peptidase_M20"/>
</dbReference>
<dbReference type="PANTHER" id="PTHR43808:SF27">
    <property type="entry name" value="PROTEIN ROCB"/>
    <property type="match status" value="1"/>
</dbReference>
<protein>
    <submittedName>
        <fullName evidence="1">Peptidase M20/M25/M40-like protein</fullName>
    </submittedName>
</protein>
<comment type="caution">
    <text evidence="1">The sequence shown here is derived from an EMBL/GenBank/DDBJ whole genome shotgun (WGS) entry which is preliminary data.</text>
</comment>
<evidence type="ECO:0000313" key="1">
    <source>
        <dbReference type="EMBL" id="REF14570.1"/>
    </source>
</evidence>
<evidence type="ECO:0000313" key="2">
    <source>
        <dbReference type="Proteomes" id="UP000256530"/>
    </source>
</evidence>
<dbReference type="Pfam" id="PF01546">
    <property type="entry name" value="Peptidase_M20"/>
    <property type="match status" value="1"/>
</dbReference>
<name>A0A3D9TG00_BACMY</name>
<reference evidence="1 2" key="1">
    <citation type="submission" date="2018-08" db="EMBL/GenBank/DDBJ databases">
        <title>Freshwater and sediment microbial communities from various areas in North America, analyzing microbe dynamics in response to fracking.</title>
        <authorList>
            <person name="Lamendella R."/>
        </authorList>
    </citation>
    <scope>NUCLEOTIDE SEQUENCE [LARGE SCALE GENOMIC DNA]</scope>
    <source>
        <strain evidence="1 2">DB-1</strain>
    </source>
</reference>
<dbReference type="InterPro" id="IPR050072">
    <property type="entry name" value="Peptidase_M20A"/>
</dbReference>
<accession>A0A3D9TG00</accession>
<sequence length="193" mass="21986">MLTNHLVSFNSINSTIGEVGIIDELYGILKSLPYFQEYPEHVWIQYVPHDPIGRKNAFAFVKGKHDSTSTIIYPSHLDTVGIEDFGSLKEHAFSPETLEQYFQTDAKPGEWLFGRGSLDMKSGAAIHLANILYFSEHVHLFEGNLLLLFDEEGEHRGIISALTELERLKQKKQLQYRLAINNDFITPLYDGDT</sequence>
<gene>
    <name evidence="1" type="ORF">DET55_1613</name>
</gene>
<dbReference type="Proteomes" id="UP000256530">
    <property type="component" value="Unassembled WGS sequence"/>
</dbReference>
<dbReference type="AlphaFoldDB" id="A0A3D9TG00"/>
<dbReference type="PANTHER" id="PTHR43808">
    <property type="entry name" value="ACETYLORNITHINE DEACETYLASE"/>
    <property type="match status" value="1"/>
</dbReference>
<dbReference type="Gene3D" id="3.40.630.10">
    <property type="entry name" value="Zn peptidases"/>
    <property type="match status" value="1"/>
</dbReference>
<proteinExistence type="predicted"/>
<organism evidence="1 2">
    <name type="scientific">Bacillus mycoides</name>
    <dbReference type="NCBI Taxonomy" id="1405"/>
    <lineage>
        <taxon>Bacteria</taxon>
        <taxon>Bacillati</taxon>
        <taxon>Bacillota</taxon>
        <taxon>Bacilli</taxon>
        <taxon>Bacillales</taxon>
        <taxon>Bacillaceae</taxon>
        <taxon>Bacillus</taxon>
        <taxon>Bacillus cereus group</taxon>
    </lineage>
</organism>